<proteinExistence type="predicted"/>
<evidence type="ECO:0000313" key="3">
    <source>
        <dbReference type="Proteomes" id="UP000824469"/>
    </source>
</evidence>
<dbReference type="PROSITE" id="PS51186">
    <property type="entry name" value="GNAT"/>
    <property type="match status" value="1"/>
</dbReference>
<keyword evidence="3" id="KW-1185">Reference proteome</keyword>
<sequence length="219" mass="25227">ANEVPPTHSLTRACHHIILHALHYTTLENAKRRPFSCVATVNEKHKIKEERKRNGGETALGLPFLYCERERMEKICIREFDAERDTERVEELERRCEVGPSRGVSLYTDLMGDPICRIRHTPAYTMLVAEDETTERNIVGLIRGSIKTVVCGIKKQEPELIPLYTKAAYILGLRVSPTHRRKGIGLRLVEELEKWFKTKEADYAYMATEKDNDACIKLF</sequence>
<dbReference type="InterPro" id="IPR016181">
    <property type="entry name" value="Acyl_CoA_acyltransferase"/>
</dbReference>
<dbReference type="InterPro" id="IPR000182">
    <property type="entry name" value="GNAT_dom"/>
</dbReference>
<dbReference type="AlphaFoldDB" id="A0AA38FRT2"/>
<organism evidence="2 3">
    <name type="scientific">Taxus chinensis</name>
    <name type="common">Chinese yew</name>
    <name type="synonym">Taxus wallichiana var. chinensis</name>
    <dbReference type="NCBI Taxonomy" id="29808"/>
    <lineage>
        <taxon>Eukaryota</taxon>
        <taxon>Viridiplantae</taxon>
        <taxon>Streptophyta</taxon>
        <taxon>Embryophyta</taxon>
        <taxon>Tracheophyta</taxon>
        <taxon>Spermatophyta</taxon>
        <taxon>Pinopsida</taxon>
        <taxon>Pinidae</taxon>
        <taxon>Conifers II</taxon>
        <taxon>Cupressales</taxon>
        <taxon>Taxaceae</taxon>
        <taxon>Taxus</taxon>
    </lineage>
</organism>
<gene>
    <name evidence="2" type="ORF">KI387_037287</name>
</gene>
<reference evidence="2 3" key="1">
    <citation type="journal article" date="2021" name="Nat. Plants">
        <title>The Taxus genome provides insights into paclitaxel biosynthesis.</title>
        <authorList>
            <person name="Xiong X."/>
            <person name="Gou J."/>
            <person name="Liao Q."/>
            <person name="Li Y."/>
            <person name="Zhou Q."/>
            <person name="Bi G."/>
            <person name="Li C."/>
            <person name="Du R."/>
            <person name="Wang X."/>
            <person name="Sun T."/>
            <person name="Guo L."/>
            <person name="Liang H."/>
            <person name="Lu P."/>
            <person name="Wu Y."/>
            <person name="Zhang Z."/>
            <person name="Ro D.K."/>
            <person name="Shang Y."/>
            <person name="Huang S."/>
            <person name="Yan J."/>
        </authorList>
    </citation>
    <scope>NUCLEOTIDE SEQUENCE [LARGE SCALE GENOMIC DNA]</scope>
    <source>
        <strain evidence="2">Ta-2019</strain>
    </source>
</reference>
<name>A0AA38FRT2_TAXCH</name>
<dbReference type="PANTHER" id="PTHR47370:SF10">
    <property type="entry name" value="N-ACETYLTRANSFERASE HLS1-RELATED"/>
    <property type="match status" value="1"/>
</dbReference>
<feature type="non-terminal residue" evidence="2">
    <location>
        <position position="1"/>
    </location>
</feature>
<evidence type="ECO:0000313" key="2">
    <source>
        <dbReference type="EMBL" id="KAH9309376.1"/>
    </source>
</evidence>
<dbReference type="Proteomes" id="UP000824469">
    <property type="component" value="Unassembled WGS sequence"/>
</dbReference>
<dbReference type="InterPro" id="IPR052810">
    <property type="entry name" value="Plant_NAT"/>
</dbReference>
<feature type="domain" description="N-acetyltransferase" evidence="1">
    <location>
        <begin position="75"/>
        <end position="219"/>
    </location>
</feature>
<dbReference type="GO" id="GO:0016747">
    <property type="term" value="F:acyltransferase activity, transferring groups other than amino-acyl groups"/>
    <property type="evidence" value="ECO:0007669"/>
    <property type="project" value="InterPro"/>
</dbReference>
<feature type="non-terminal residue" evidence="2">
    <location>
        <position position="219"/>
    </location>
</feature>
<dbReference type="Gene3D" id="3.40.630.30">
    <property type="match status" value="1"/>
</dbReference>
<dbReference type="SUPFAM" id="SSF55729">
    <property type="entry name" value="Acyl-CoA N-acyltransferases (Nat)"/>
    <property type="match status" value="1"/>
</dbReference>
<dbReference type="EMBL" id="JAHRHJ020000007">
    <property type="protein sequence ID" value="KAH9309376.1"/>
    <property type="molecule type" value="Genomic_DNA"/>
</dbReference>
<dbReference type="CDD" id="cd04301">
    <property type="entry name" value="NAT_SF"/>
    <property type="match status" value="1"/>
</dbReference>
<protein>
    <recommendedName>
        <fullName evidence="1">N-acetyltransferase domain-containing protein</fullName>
    </recommendedName>
</protein>
<evidence type="ECO:0000259" key="1">
    <source>
        <dbReference type="PROSITE" id="PS51186"/>
    </source>
</evidence>
<accession>A0AA38FRT2</accession>
<dbReference type="Pfam" id="PF00583">
    <property type="entry name" value="Acetyltransf_1"/>
    <property type="match status" value="1"/>
</dbReference>
<dbReference type="PANTHER" id="PTHR47370">
    <property type="entry name" value="ACYL-COA N-ACYLTRANSFERASES (NAT) SUPERFAMILY PROTEIN"/>
    <property type="match status" value="1"/>
</dbReference>
<comment type="caution">
    <text evidence="2">The sequence shown here is derived from an EMBL/GenBank/DDBJ whole genome shotgun (WGS) entry which is preliminary data.</text>
</comment>